<dbReference type="Gene3D" id="2.60.40.1180">
    <property type="entry name" value="Golgi alpha-mannosidase II"/>
    <property type="match status" value="1"/>
</dbReference>
<dbReference type="CDD" id="cd03143">
    <property type="entry name" value="A4_beta-galactosidase_middle_domain"/>
    <property type="match status" value="1"/>
</dbReference>
<dbReference type="Pfam" id="PF08532">
    <property type="entry name" value="Glyco_hydro_42M"/>
    <property type="match status" value="1"/>
</dbReference>
<evidence type="ECO:0000256" key="3">
    <source>
        <dbReference type="ARBA" id="ARBA00012756"/>
    </source>
</evidence>
<evidence type="ECO:0000256" key="1">
    <source>
        <dbReference type="ARBA" id="ARBA00001412"/>
    </source>
</evidence>
<proteinExistence type="inferred from homology"/>
<accession>A0ABX2ID98</accession>
<evidence type="ECO:0000259" key="8">
    <source>
        <dbReference type="Pfam" id="PF08532"/>
    </source>
</evidence>
<dbReference type="InterPro" id="IPR017853">
    <property type="entry name" value="GH"/>
</dbReference>
<reference evidence="9 10" key="1">
    <citation type="journal article" date="2020" name="Cell Host Microbe">
        <title>Functional and Genomic Variation between Human-Derived Isolates of Lachnospiraceae Reveals Inter- and Intra-Species Diversity.</title>
        <authorList>
            <person name="Sorbara M.T."/>
            <person name="Littmann E.R."/>
            <person name="Fontana E."/>
            <person name="Moody T.U."/>
            <person name="Kohout C.E."/>
            <person name="Gjonbalaj M."/>
            <person name="Eaton V."/>
            <person name="Seok R."/>
            <person name="Leiner I.M."/>
            <person name="Pamer E.G."/>
        </authorList>
    </citation>
    <scope>NUCLEOTIDE SEQUENCE [LARGE SCALE GENOMIC DNA]</scope>
    <source>
        <strain evidence="9 10">MSK.15.26</strain>
    </source>
</reference>
<dbReference type="PANTHER" id="PTHR36447">
    <property type="entry name" value="BETA-GALACTOSIDASE GANA"/>
    <property type="match status" value="1"/>
</dbReference>
<comment type="caution">
    <text evidence="9">The sequence shown here is derived from an EMBL/GenBank/DDBJ whole genome shotgun (WGS) entry which is preliminary data.</text>
</comment>
<evidence type="ECO:0000256" key="6">
    <source>
        <dbReference type="PIRNR" id="PIRNR001084"/>
    </source>
</evidence>
<dbReference type="InterPro" id="IPR003476">
    <property type="entry name" value="Glyco_hydro_42"/>
</dbReference>
<evidence type="ECO:0000256" key="4">
    <source>
        <dbReference type="ARBA" id="ARBA00022801"/>
    </source>
</evidence>
<feature type="domain" description="Beta-galactosidase trimerisation" evidence="8">
    <location>
        <begin position="397"/>
        <end position="614"/>
    </location>
</feature>
<organism evidence="9 10">
    <name type="scientific">Blautia hansenii</name>
    <name type="common">Ruminococcus hansenii</name>
    <dbReference type="NCBI Taxonomy" id="1322"/>
    <lineage>
        <taxon>Bacteria</taxon>
        <taxon>Bacillati</taxon>
        <taxon>Bacillota</taxon>
        <taxon>Clostridia</taxon>
        <taxon>Lachnospirales</taxon>
        <taxon>Lachnospiraceae</taxon>
        <taxon>Blautia</taxon>
    </lineage>
</organism>
<dbReference type="InterPro" id="IPR013780">
    <property type="entry name" value="Glyco_hydro_b"/>
</dbReference>
<dbReference type="Pfam" id="PF02449">
    <property type="entry name" value="Glyco_hydro_42"/>
    <property type="match status" value="1"/>
</dbReference>
<gene>
    <name evidence="9" type="ORF">G5A70_11640</name>
</gene>
<evidence type="ECO:0000259" key="7">
    <source>
        <dbReference type="Pfam" id="PF02449"/>
    </source>
</evidence>
<evidence type="ECO:0000313" key="10">
    <source>
        <dbReference type="Proteomes" id="UP000822142"/>
    </source>
</evidence>
<feature type="domain" description="Glycoside hydrolase family 42 N-terminal" evidence="7">
    <location>
        <begin position="15"/>
        <end position="387"/>
    </location>
</feature>
<dbReference type="EC" id="3.2.1.23" evidence="3 6"/>
<sequence length="684" mass="79340">MKKDVQFGKMIHGGDYNPEQWLDFPEILEKDIAYFKKAGINEVSLGIFSWAVLEPHEGEFHFAWMQEIINRLYENDISVILATPSGARPKWMADKYPEVLRVEADRHRNLFGGRHNHCYTSPVYREKVRIINTKLAQQFGNHPGVIAWHISNEYGGECHCPLCQEEFRKWLKEKYKTVENLNKAWATTFWSHIYQDFSQIESPSDRGESALHGLNLDWKRFVTDRTVDFTEHEIQAIRDAGSNKPTTVNMMYDYQGLNYHKFKDTVDFISWDNYPQWHKKAEYLTAMDSGMQHDIMRSIQKKPFLLMESCPSATNWQPVSKLKKPGMLHAASMQAVAHGSDGVLYFQLRQSRGSSEKFHGAVIDHYGGEDTRVFREVTEVGDSLAKIKEIAGCNTYAKVAVVYDWESRWAMENAQGPRNQGLYYKETVEKSYSAFRKLGLDVDVIDMEQELEGYEIVAAPMLYMFRAGFEEKVRRFTENGGRFIMTYWSGIVDSTDLCFLEGTPHGLMDVMGVRSMEIDGLYDWESNRAVFCNPGKQPAEAVNMQQEYQCTHLCELVKLQGAKAHFVYGEDFYKGMPVLTENHYGKGNAYYICADMEQQFYDDLYRKIVKECNIPLFMEDIPVEIEISSRENEKAVYIFIQNFSDKDIELPLSTEMYTSWGEKYRGTLHKFGTVILKKEKEIKK</sequence>
<keyword evidence="10" id="KW-1185">Reference proteome</keyword>
<comment type="catalytic activity">
    <reaction evidence="1 6">
        <text>Hydrolysis of terminal non-reducing beta-D-galactose residues in beta-D-galactosides.</text>
        <dbReference type="EC" id="3.2.1.23"/>
    </reaction>
</comment>
<dbReference type="InterPro" id="IPR029062">
    <property type="entry name" value="Class_I_gatase-like"/>
</dbReference>
<keyword evidence="4 6" id="KW-0378">Hydrolase</keyword>
<dbReference type="SUPFAM" id="SSF52317">
    <property type="entry name" value="Class I glutamine amidotransferase-like"/>
    <property type="match status" value="1"/>
</dbReference>
<dbReference type="Gene3D" id="3.40.50.880">
    <property type="match status" value="1"/>
</dbReference>
<keyword evidence="5 6" id="KW-0326">Glycosidase</keyword>
<dbReference type="SUPFAM" id="SSF51445">
    <property type="entry name" value="(Trans)glycosidases"/>
    <property type="match status" value="1"/>
</dbReference>
<name>A0ABX2ID98_BLAHA</name>
<dbReference type="InterPro" id="IPR013529">
    <property type="entry name" value="Glyco_hydro_42_N"/>
</dbReference>
<dbReference type="InterPro" id="IPR013738">
    <property type="entry name" value="Beta_galactosidase_Trimer"/>
</dbReference>
<dbReference type="PANTHER" id="PTHR36447:SF1">
    <property type="entry name" value="BETA-GALACTOSIDASE GANA"/>
    <property type="match status" value="1"/>
</dbReference>
<dbReference type="EMBL" id="JAAITA010000017">
    <property type="protein sequence ID" value="NSJ86810.1"/>
    <property type="molecule type" value="Genomic_DNA"/>
</dbReference>
<evidence type="ECO:0000313" key="9">
    <source>
        <dbReference type="EMBL" id="NSJ86810.1"/>
    </source>
</evidence>
<dbReference type="PIRSF" id="PIRSF001084">
    <property type="entry name" value="B-galactosidase"/>
    <property type="match status" value="1"/>
</dbReference>
<protein>
    <recommendedName>
        <fullName evidence="3 6">Beta-galactosidase</fullName>
        <shortName evidence="6">Beta-gal</shortName>
        <ecNumber evidence="3 6">3.2.1.23</ecNumber>
    </recommendedName>
</protein>
<comment type="similarity">
    <text evidence="2 6">Belongs to the glycosyl hydrolase 42 family.</text>
</comment>
<evidence type="ECO:0000256" key="5">
    <source>
        <dbReference type="ARBA" id="ARBA00023295"/>
    </source>
</evidence>
<evidence type="ECO:0000256" key="2">
    <source>
        <dbReference type="ARBA" id="ARBA00005940"/>
    </source>
</evidence>
<dbReference type="RefSeq" id="WP_173749810.1">
    <property type="nucleotide sequence ID" value="NZ_JAAITA010000017.1"/>
</dbReference>
<dbReference type="Proteomes" id="UP000822142">
    <property type="component" value="Unassembled WGS sequence"/>
</dbReference>
<dbReference type="Gene3D" id="3.20.20.80">
    <property type="entry name" value="Glycosidases"/>
    <property type="match status" value="1"/>
</dbReference>